<evidence type="ECO:0000256" key="1">
    <source>
        <dbReference type="ARBA" id="ARBA00009737"/>
    </source>
</evidence>
<dbReference type="InterPro" id="IPR008802">
    <property type="entry name" value="REF"/>
</dbReference>
<evidence type="ECO:0000313" key="2">
    <source>
        <dbReference type="EMBL" id="CAK9273069.1"/>
    </source>
</evidence>
<dbReference type="Proteomes" id="UP001497444">
    <property type="component" value="Chromosome 5"/>
</dbReference>
<dbReference type="Pfam" id="PF05755">
    <property type="entry name" value="REF"/>
    <property type="match status" value="1"/>
</dbReference>
<reference evidence="2" key="1">
    <citation type="submission" date="2024-02" db="EMBL/GenBank/DDBJ databases">
        <authorList>
            <consortium name="ELIXIR-Norway"/>
            <consortium name="Elixir Norway"/>
        </authorList>
    </citation>
    <scope>NUCLEOTIDE SEQUENCE</scope>
</reference>
<organism evidence="2 3">
    <name type="scientific">Sphagnum jensenii</name>
    <dbReference type="NCBI Taxonomy" id="128206"/>
    <lineage>
        <taxon>Eukaryota</taxon>
        <taxon>Viridiplantae</taxon>
        <taxon>Streptophyta</taxon>
        <taxon>Embryophyta</taxon>
        <taxon>Bryophyta</taxon>
        <taxon>Sphagnophytina</taxon>
        <taxon>Sphagnopsida</taxon>
        <taxon>Sphagnales</taxon>
        <taxon>Sphagnaceae</taxon>
        <taxon>Sphagnum</taxon>
    </lineage>
</organism>
<evidence type="ECO:0000313" key="3">
    <source>
        <dbReference type="Proteomes" id="UP001497444"/>
    </source>
</evidence>
<accession>A0ABP0X1T7</accession>
<feature type="non-terminal residue" evidence="2">
    <location>
        <position position="1"/>
    </location>
</feature>
<keyword evidence="3" id="KW-1185">Reference proteome</keyword>
<gene>
    <name evidence="2" type="ORF">CSSPJE1EN1_LOCUS18547</name>
</gene>
<name>A0ABP0X1T7_9BRYO</name>
<comment type="similarity">
    <text evidence="1">Belongs to the REF/SRPP family.</text>
</comment>
<proteinExistence type="inferred from homology"/>
<sequence>VDETLALFDDVVVPQFLKEIAYQVYHVATKQAPEAARAIVAETSAPGAKFSAQQYNQLATVLKEKHVPLSYFIPLVPIQRIEGATKIAQAG</sequence>
<dbReference type="EMBL" id="OZ020100">
    <property type="protein sequence ID" value="CAK9273069.1"/>
    <property type="molecule type" value="Genomic_DNA"/>
</dbReference>
<protein>
    <submittedName>
        <fullName evidence="2">Uncharacterized protein</fullName>
    </submittedName>
</protein>